<evidence type="ECO:0000313" key="4">
    <source>
        <dbReference type="EMBL" id="CAL6111791.1"/>
    </source>
</evidence>
<evidence type="ECO:0000313" key="1">
    <source>
        <dbReference type="EMBL" id="CAI9918660.1"/>
    </source>
</evidence>
<dbReference type="EMBL" id="CATOUU010000164">
    <property type="protein sequence ID" value="CAI9918660.1"/>
    <property type="molecule type" value="Genomic_DNA"/>
</dbReference>
<gene>
    <name evidence="3" type="ORF">HINF_LOCUS19690</name>
    <name evidence="1" type="ORF">HINF_LOCUS6305</name>
    <name evidence="2" type="ORF">HINF_LOCUS6310</name>
    <name evidence="4" type="ORF">HINF_LOCUS76663</name>
    <name evidence="5" type="ORF">HINF_LOCUS76668</name>
    <name evidence="6" type="ORF">HINF_LOCUS78881</name>
</gene>
<evidence type="ECO:0000313" key="5">
    <source>
        <dbReference type="EMBL" id="CAL6111796.1"/>
    </source>
</evidence>
<dbReference type="AlphaFoldDB" id="A0AA86P7W7"/>
<dbReference type="Proteomes" id="UP001642409">
    <property type="component" value="Unassembled WGS sequence"/>
</dbReference>
<name>A0AA86P7W7_9EUKA</name>
<accession>A0AA86P7W7</accession>
<keyword evidence="7" id="KW-1185">Reference proteome</keyword>
<dbReference type="EMBL" id="CAXDID020000721">
    <property type="protein sequence ID" value="CAL6111791.1"/>
    <property type="molecule type" value="Genomic_DNA"/>
</dbReference>
<sequence>MKQTRFAQAIVRSVRELSSEKTGADAEAYRAFIQIQDRRNIWLVVADHYGCIPQEAHDYFHNVWSKQFCEALARFKPELDALAAERFEPDRDPKETGREVIAAFVERHPDKHFHRLSVSQYVHKQLKAMQKERSLKSGQSSDTSEKSPEQNVYARIKLLLDSNWV</sequence>
<dbReference type="EMBL" id="CAXDID020000941">
    <property type="protein sequence ID" value="CAL6116019.1"/>
    <property type="molecule type" value="Genomic_DNA"/>
</dbReference>
<dbReference type="EMBL" id="CATOUU010000502">
    <property type="protein sequence ID" value="CAI9932045.1"/>
    <property type="molecule type" value="Genomic_DNA"/>
</dbReference>
<evidence type="ECO:0000313" key="2">
    <source>
        <dbReference type="EMBL" id="CAI9918665.1"/>
    </source>
</evidence>
<dbReference type="EMBL" id="CAXDID020000721">
    <property type="protein sequence ID" value="CAL6111796.1"/>
    <property type="molecule type" value="Genomic_DNA"/>
</dbReference>
<evidence type="ECO:0000313" key="7">
    <source>
        <dbReference type="Proteomes" id="UP001642409"/>
    </source>
</evidence>
<proteinExistence type="predicted"/>
<dbReference type="EMBL" id="CATOUU010000164">
    <property type="protein sequence ID" value="CAI9918665.1"/>
    <property type="molecule type" value="Genomic_DNA"/>
</dbReference>
<protein>
    <submittedName>
        <fullName evidence="3">Uncharacterized protein</fullName>
    </submittedName>
</protein>
<evidence type="ECO:0000313" key="6">
    <source>
        <dbReference type="EMBL" id="CAL6116019.1"/>
    </source>
</evidence>
<organism evidence="3">
    <name type="scientific">Hexamita inflata</name>
    <dbReference type="NCBI Taxonomy" id="28002"/>
    <lineage>
        <taxon>Eukaryota</taxon>
        <taxon>Metamonada</taxon>
        <taxon>Diplomonadida</taxon>
        <taxon>Hexamitidae</taxon>
        <taxon>Hexamitinae</taxon>
        <taxon>Hexamita</taxon>
    </lineage>
</organism>
<evidence type="ECO:0000313" key="3">
    <source>
        <dbReference type="EMBL" id="CAI9932045.1"/>
    </source>
</evidence>
<reference evidence="4 7" key="2">
    <citation type="submission" date="2024-07" db="EMBL/GenBank/DDBJ databases">
        <authorList>
            <person name="Akdeniz Z."/>
        </authorList>
    </citation>
    <scope>NUCLEOTIDE SEQUENCE [LARGE SCALE GENOMIC DNA]</scope>
</reference>
<comment type="caution">
    <text evidence="3">The sequence shown here is derived from an EMBL/GenBank/DDBJ whole genome shotgun (WGS) entry which is preliminary data.</text>
</comment>
<reference evidence="3" key="1">
    <citation type="submission" date="2023-06" db="EMBL/GenBank/DDBJ databases">
        <authorList>
            <person name="Kurt Z."/>
        </authorList>
    </citation>
    <scope>NUCLEOTIDE SEQUENCE</scope>
</reference>